<dbReference type="RefSeq" id="WP_002444339.1">
    <property type="nucleotide sequence ID" value="NZ_AP018585.1"/>
</dbReference>
<evidence type="ECO:0008006" key="4">
    <source>
        <dbReference type="Google" id="ProtNLM"/>
    </source>
</evidence>
<evidence type="ECO:0000256" key="1">
    <source>
        <dbReference type="SAM" id="Phobius"/>
    </source>
</evidence>
<protein>
    <recommendedName>
        <fullName evidence="4">FeoB-associated Cys-rich membrane protein</fullName>
    </recommendedName>
</protein>
<accession>A0ABN5W179</accession>
<name>A0ABN5W179_9STAP</name>
<sequence>MYIAINIIICLAIFGYTIMSLYKFFKRSKSGQCGGCKTGCQCDHPASDKVNPTHSKI</sequence>
<evidence type="ECO:0000313" key="2">
    <source>
        <dbReference type="EMBL" id="BBD91541.1"/>
    </source>
</evidence>
<dbReference type="GeneID" id="58050202"/>
<organism evidence="2 3">
    <name type="scientific">Staphylococcus caprae</name>
    <dbReference type="NCBI Taxonomy" id="29380"/>
    <lineage>
        <taxon>Bacteria</taxon>
        <taxon>Bacillati</taxon>
        <taxon>Bacillota</taxon>
        <taxon>Bacilli</taxon>
        <taxon>Bacillales</taxon>
        <taxon>Staphylococcaceae</taxon>
        <taxon>Staphylococcus</taxon>
    </lineage>
</organism>
<gene>
    <name evidence="2" type="ORF">JMUB590_0431</name>
</gene>
<proteinExistence type="predicted"/>
<reference evidence="2 3" key="1">
    <citation type="submission" date="2018-05" db="EMBL/GenBank/DDBJ databases">
        <title>Complete genome sequencing of three human clinical isolates of Staphylococcus caprae reveals virulence factors similar to those of S. epidermidis and S. capitis.</title>
        <authorList>
            <person name="Watanabe S."/>
            <person name="Cui L."/>
        </authorList>
    </citation>
    <scope>NUCLEOTIDE SEQUENCE [LARGE SCALE GENOMIC DNA]</scope>
    <source>
        <strain evidence="2 3">JMUB590</strain>
    </source>
</reference>
<dbReference type="EMBL" id="AP018586">
    <property type="protein sequence ID" value="BBD91541.1"/>
    <property type="molecule type" value="Genomic_DNA"/>
</dbReference>
<dbReference type="Pfam" id="PF12669">
    <property type="entry name" value="FeoB_associated"/>
    <property type="match status" value="1"/>
</dbReference>
<keyword evidence="1" id="KW-0812">Transmembrane</keyword>
<evidence type="ECO:0000313" key="3">
    <source>
        <dbReference type="Proteomes" id="UP000274772"/>
    </source>
</evidence>
<feature type="transmembrane region" description="Helical" evidence="1">
    <location>
        <begin position="6"/>
        <end position="25"/>
    </location>
</feature>
<keyword evidence="1" id="KW-0472">Membrane</keyword>
<dbReference type="Proteomes" id="UP000274772">
    <property type="component" value="Chromosome"/>
</dbReference>
<keyword evidence="3" id="KW-1185">Reference proteome</keyword>
<keyword evidence="1" id="KW-1133">Transmembrane helix</keyword>